<evidence type="ECO:0000313" key="5">
    <source>
        <dbReference type="EMBL" id="PJJ69991.1"/>
    </source>
</evidence>
<evidence type="ECO:0000313" key="6">
    <source>
        <dbReference type="Proteomes" id="UP000231693"/>
    </source>
</evidence>
<keyword evidence="6" id="KW-1185">Reference proteome</keyword>
<comment type="similarity">
    <text evidence="2">Belongs to the glycosyltransferase 2 family.</text>
</comment>
<dbReference type="Pfam" id="PF13641">
    <property type="entry name" value="Glyco_tranf_2_3"/>
    <property type="match status" value="1"/>
</dbReference>
<gene>
    <name evidence="5" type="ORF">CLV28_2468</name>
</gene>
<dbReference type="EMBL" id="PGFE01000004">
    <property type="protein sequence ID" value="PJJ69991.1"/>
    <property type="molecule type" value="Genomic_DNA"/>
</dbReference>
<comment type="pathway">
    <text evidence="1">Cell wall biogenesis; cell wall polysaccharide biosynthesis.</text>
</comment>
<dbReference type="PANTHER" id="PTHR43179">
    <property type="entry name" value="RHAMNOSYLTRANSFERASE WBBL"/>
    <property type="match status" value="1"/>
</dbReference>
<evidence type="ECO:0000256" key="1">
    <source>
        <dbReference type="ARBA" id="ARBA00004776"/>
    </source>
</evidence>
<evidence type="ECO:0000256" key="2">
    <source>
        <dbReference type="ARBA" id="ARBA00006739"/>
    </source>
</evidence>
<protein>
    <submittedName>
        <fullName evidence="5">Galactofuranosylgalactofuranosylrhamnosyl-N-acetylglucosaminyl-diphospho-decaprenol beta-1,5/1,6-galactofuranosyltransferase</fullName>
    </submittedName>
</protein>
<dbReference type="SUPFAM" id="SSF53448">
    <property type="entry name" value="Nucleotide-diphospho-sugar transferases"/>
    <property type="match status" value="1"/>
</dbReference>
<dbReference type="PANTHER" id="PTHR43179:SF12">
    <property type="entry name" value="GALACTOFURANOSYLTRANSFERASE GLFT2"/>
    <property type="match status" value="1"/>
</dbReference>
<evidence type="ECO:0000256" key="3">
    <source>
        <dbReference type="ARBA" id="ARBA00022676"/>
    </source>
</evidence>
<comment type="caution">
    <text evidence="5">The sequence shown here is derived from an EMBL/GenBank/DDBJ whole genome shotgun (WGS) entry which is preliminary data.</text>
</comment>
<dbReference type="GO" id="GO:0016757">
    <property type="term" value="F:glycosyltransferase activity"/>
    <property type="evidence" value="ECO:0007669"/>
    <property type="project" value="UniProtKB-KW"/>
</dbReference>
<keyword evidence="3" id="KW-0328">Glycosyltransferase</keyword>
<accession>A0A2M9CDI2</accession>
<sequence>MAYTPGVPTNDLQRLAVTSDPRRRAVYWRGAPEVRDGALRVGPGDAVDLGTWLNAAPVGWWRELLGPGHVRLRLRGRGTVSVWASEGGTARRVDEVRLDGTAERSLPRTDAVDWYWLRLEADERGGVLEEATWTSGGGSGRGHGRESRVTVVMPTFGREADCLAQVRRLLSEPLRDTVGRVVVIDQGGGLTAAPGADALDDDRVVLVEQPNLGGSGGYGRGMVESLRWPDDPVLLLDDDAEIEPESLRRIHVLGRLSPRPTILGTGMLSAEDPTTLVVLTDVLRPRTFQAGPAGGLGGGADVAHDDPASWTFARPSDRAGYTGWWGTYLPAGTVAKVGLPAPYFLKWDDTEYGLRAARAGLRIATLPGHVVWHPTWLAKGTSSSWSAVPLHRNRVATAAAYGAGYGVLVDSLVHQVKHVLSLQYATAMLWDVALAEVLGGPGWLREDLTAVRPRAQRATDAAPTPVDPGYVADGTPDRGAAGLAAAAARAVLGLVVPVRPRRGGCVEIDAPADLGWRTGLGRDVVRFTAPTGGGEVPAPLVRDPAAARRALRRTLGLHWRLARRWRALRTAYAQALPESVTREAWDGRFGDVSRST</sequence>
<dbReference type="Gene3D" id="3.90.550.60">
    <property type="match status" value="1"/>
</dbReference>
<proteinExistence type="inferred from homology"/>
<name>A0A2M9CDI2_9CELL</name>
<dbReference type="AlphaFoldDB" id="A0A2M9CDI2"/>
<dbReference type="InterPro" id="IPR029044">
    <property type="entry name" value="Nucleotide-diphossugar_trans"/>
</dbReference>
<organism evidence="5 6">
    <name type="scientific">Sediminihabitans luteus</name>
    <dbReference type="NCBI Taxonomy" id="1138585"/>
    <lineage>
        <taxon>Bacteria</taxon>
        <taxon>Bacillati</taxon>
        <taxon>Actinomycetota</taxon>
        <taxon>Actinomycetes</taxon>
        <taxon>Micrococcales</taxon>
        <taxon>Cellulomonadaceae</taxon>
        <taxon>Sediminihabitans</taxon>
    </lineage>
</organism>
<keyword evidence="4 5" id="KW-0808">Transferase</keyword>
<evidence type="ECO:0000256" key="4">
    <source>
        <dbReference type="ARBA" id="ARBA00022679"/>
    </source>
</evidence>
<reference evidence="5 6" key="1">
    <citation type="submission" date="2017-11" db="EMBL/GenBank/DDBJ databases">
        <title>Genomic Encyclopedia of Archaeal and Bacterial Type Strains, Phase II (KMG-II): From Individual Species to Whole Genera.</title>
        <authorList>
            <person name="Goeker M."/>
        </authorList>
    </citation>
    <scope>NUCLEOTIDE SEQUENCE [LARGE SCALE GENOMIC DNA]</scope>
    <source>
        <strain evidence="5 6">DSM 25478</strain>
    </source>
</reference>
<dbReference type="Proteomes" id="UP000231693">
    <property type="component" value="Unassembled WGS sequence"/>
</dbReference>